<sequence>MNNSTTEQIFCSRCKVNKDKSEFENPKPNQKSGTCDTCRVQSKQYRKNIKLLNKNEILNEILNPNNLADYIHKLFDLYIMENNKENNQLGFHFSCTVDISFYIESSKEIKEITNNLINIVSDVDEYSWI</sequence>
<evidence type="ECO:0000313" key="1">
    <source>
        <dbReference type="EMBL" id="CAG8546586.1"/>
    </source>
</evidence>
<comment type="caution">
    <text evidence="1">The sequence shown here is derived from an EMBL/GenBank/DDBJ whole genome shotgun (WGS) entry which is preliminary data.</text>
</comment>
<accession>A0A9N9AX23</accession>
<dbReference type="AlphaFoldDB" id="A0A9N9AX23"/>
<gene>
    <name evidence="1" type="ORF">DERYTH_LOCUS5063</name>
</gene>
<dbReference type="EMBL" id="CAJVPY010002044">
    <property type="protein sequence ID" value="CAG8546586.1"/>
    <property type="molecule type" value="Genomic_DNA"/>
</dbReference>
<keyword evidence="2" id="KW-1185">Reference proteome</keyword>
<organism evidence="1 2">
    <name type="scientific">Dentiscutata erythropus</name>
    <dbReference type="NCBI Taxonomy" id="1348616"/>
    <lineage>
        <taxon>Eukaryota</taxon>
        <taxon>Fungi</taxon>
        <taxon>Fungi incertae sedis</taxon>
        <taxon>Mucoromycota</taxon>
        <taxon>Glomeromycotina</taxon>
        <taxon>Glomeromycetes</taxon>
        <taxon>Diversisporales</taxon>
        <taxon>Gigasporaceae</taxon>
        <taxon>Dentiscutata</taxon>
    </lineage>
</organism>
<dbReference type="Proteomes" id="UP000789405">
    <property type="component" value="Unassembled WGS sequence"/>
</dbReference>
<evidence type="ECO:0000313" key="2">
    <source>
        <dbReference type="Proteomes" id="UP000789405"/>
    </source>
</evidence>
<reference evidence="1" key="1">
    <citation type="submission" date="2021-06" db="EMBL/GenBank/DDBJ databases">
        <authorList>
            <person name="Kallberg Y."/>
            <person name="Tangrot J."/>
            <person name="Rosling A."/>
        </authorList>
    </citation>
    <scope>NUCLEOTIDE SEQUENCE</scope>
    <source>
        <strain evidence="1">MA453B</strain>
    </source>
</reference>
<proteinExistence type="predicted"/>
<dbReference type="OrthoDB" id="2448291at2759"/>
<protein>
    <submittedName>
        <fullName evidence="1">28904_t:CDS:1</fullName>
    </submittedName>
</protein>
<name>A0A9N9AX23_9GLOM</name>